<evidence type="ECO:0000313" key="1">
    <source>
        <dbReference type="EMBL" id="OCK73773.1"/>
    </source>
</evidence>
<dbReference type="EMBL" id="KV745658">
    <property type="protein sequence ID" value="OCK73773.1"/>
    <property type="molecule type" value="Genomic_DNA"/>
</dbReference>
<name>A0A8E2J902_9PEZI</name>
<dbReference type="AlphaFoldDB" id="A0A8E2J902"/>
<protein>
    <submittedName>
        <fullName evidence="1">Uncharacterized protein</fullName>
    </submittedName>
</protein>
<accession>A0A8E2J902</accession>
<gene>
    <name evidence="1" type="ORF">K432DRAFT_223945</name>
</gene>
<sequence>MGDPPTKESHETMTTKESFMRMGLTRQTVNHLWTLFFISLNPCFPRVISGCEFGELTEAEVDDTAMDRTVVVLEWVCENCAGYSLSTAHLGYDCYLKFLSSIAVYFGAAV</sequence>
<dbReference type="Proteomes" id="UP000250266">
    <property type="component" value="Unassembled WGS sequence"/>
</dbReference>
<proteinExistence type="predicted"/>
<organism evidence="1 2">
    <name type="scientific">Lepidopterella palustris CBS 459.81</name>
    <dbReference type="NCBI Taxonomy" id="1314670"/>
    <lineage>
        <taxon>Eukaryota</taxon>
        <taxon>Fungi</taxon>
        <taxon>Dikarya</taxon>
        <taxon>Ascomycota</taxon>
        <taxon>Pezizomycotina</taxon>
        <taxon>Dothideomycetes</taxon>
        <taxon>Pleosporomycetidae</taxon>
        <taxon>Mytilinidiales</taxon>
        <taxon>Argynnaceae</taxon>
        <taxon>Lepidopterella</taxon>
    </lineage>
</organism>
<evidence type="ECO:0000313" key="2">
    <source>
        <dbReference type="Proteomes" id="UP000250266"/>
    </source>
</evidence>
<reference evidence="1 2" key="1">
    <citation type="journal article" date="2016" name="Nat. Commun.">
        <title>Ectomycorrhizal ecology is imprinted in the genome of the dominant symbiotic fungus Cenococcum geophilum.</title>
        <authorList>
            <consortium name="DOE Joint Genome Institute"/>
            <person name="Peter M."/>
            <person name="Kohler A."/>
            <person name="Ohm R.A."/>
            <person name="Kuo A."/>
            <person name="Krutzmann J."/>
            <person name="Morin E."/>
            <person name="Arend M."/>
            <person name="Barry K.W."/>
            <person name="Binder M."/>
            <person name="Choi C."/>
            <person name="Clum A."/>
            <person name="Copeland A."/>
            <person name="Grisel N."/>
            <person name="Haridas S."/>
            <person name="Kipfer T."/>
            <person name="LaButti K."/>
            <person name="Lindquist E."/>
            <person name="Lipzen A."/>
            <person name="Maire R."/>
            <person name="Meier B."/>
            <person name="Mihaltcheva S."/>
            <person name="Molinier V."/>
            <person name="Murat C."/>
            <person name="Poggeler S."/>
            <person name="Quandt C.A."/>
            <person name="Sperisen C."/>
            <person name="Tritt A."/>
            <person name="Tisserant E."/>
            <person name="Crous P.W."/>
            <person name="Henrissat B."/>
            <person name="Nehls U."/>
            <person name="Egli S."/>
            <person name="Spatafora J.W."/>
            <person name="Grigoriev I.V."/>
            <person name="Martin F.M."/>
        </authorList>
    </citation>
    <scope>NUCLEOTIDE SEQUENCE [LARGE SCALE GENOMIC DNA]</scope>
    <source>
        <strain evidence="1 2">CBS 459.81</strain>
    </source>
</reference>
<keyword evidence="2" id="KW-1185">Reference proteome</keyword>